<dbReference type="InterPro" id="IPR016162">
    <property type="entry name" value="Ald_DH_N"/>
</dbReference>
<comment type="caution">
    <text evidence="6">The sequence shown here is derived from an EMBL/GenBank/DDBJ whole genome shotgun (WGS) entry which is preliminary data.</text>
</comment>
<name>A0A2N3XXW9_SACSN</name>
<dbReference type="FunFam" id="3.40.605.10:FF:000007">
    <property type="entry name" value="NAD/NADP-dependent betaine aldehyde dehydrogenase"/>
    <property type="match status" value="1"/>
</dbReference>
<dbReference type="OrthoDB" id="6882680at2"/>
<dbReference type="InterPro" id="IPR016163">
    <property type="entry name" value="Ald_DH_C"/>
</dbReference>
<dbReference type="EMBL" id="PJNB01000001">
    <property type="protein sequence ID" value="PKW15470.1"/>
    <property type="molecule type" value="Genomic_DNA"/>
</dbReference>
<dbReference type="PANTHER" id="PTHR42804">
    <property type="entry name" value="ALDEHYDE DEHYDROGENASE"/>
    <property type="match status" value="1"/>
</dbReference>
<dbReference type="AlphaFoldDB" id="A0A2N3XXW9"/>
<reference evidence="6" key="1">
    <citation type="submission" date="2017-12" db="EMBL/GenBank/DDBJ databases">
        <title>Sequencing the genomes of 1000 Actinobacteria strains.</title>
        <authorList>
            <person name="Klenk H.-P."/>
        </authorList>
    </citation>
    <scope>NUCLEOTIDE SEQUENCE [LARGE SCALE GENOMIC DNA]</scope>
    <source>
        <strain evidence="6">DSM 44228</strain>
    </source>
</reference>
<evidence type="ECO:0000313" key="6">
    <source>
        <dbReference type="EMBL" id="PKW15470.1"/>
    </source>
</evidence>
<dbReference type="InterPro" id="IPR029510">
    <property type="entry name" value="Ald_DH_CS_GLU"/>
</dbReference>
<proteinExistence type="inferred from homology"/>
<evidence type="ECO:0000256" key="3">
    <source>
        <dbReference type="PROSITE-ProRule" id="PRU10007"/>
    </source>
</evidence>
<dbReference type="GO" id="GO:0016620">
    <property type="term" value="F:oxidoreductase activity, acting on the aldehyde or oxo group of donors, NAD or NADP as acceptor"/>
    <property type="evidence" value="ECO:0007669"/>
    <property type="project" value="InterPro"/>
</dbReference>
<evidence type="ECO:0000256" key="1">
    <source>
        <dbReference type="ARBA" id="ARBA00009986"/>
    </source>
</evidence>
<dbReference type="InterPro" id="IPR016161">
    <property type="entry name" value="Ald_DH/histidinol_DH"/>
</dbReference>
<dbReference type="PROSITE" id="PS00687">
    <property type="entry name" value="ALDEHYDE_DEHYDR_GLU"/>
    <property type="match status" value="1"/>
</dbReference>
<sequence>MIRSELLDRPAFYIDGEWPIASGRPRHTQFEAATEEVLGVVAVGGESDIDRAVASARAALDSGPWGRTSPEERAEHLRRFADALERRGAETAELVSRENGTLKDLSLASNVIGSTALLRTLADLITSREFESVRQSRAGETIVRQGPVGVVGAISTWNYPQLAAISKVAPALAAGCTVVLKPPLETALDAYILADAAEEAGLPAGVLNIVVGDVEAGRALVAHPGVDKIAFTGSTATGQAIGEVAGRLFKRMTLELGGKSAAIVLPDADVDALLRTLDTAMFKNGGQTCSTHSRVLVHRSRREEVVDALVDSAKSFVIGDPLADGVTLGPMATERHRDRVQGYIRLGESEGARLVCGGAGRPEGITRGWFVEPTVFTDVSNESRLAQEEVFGPVIGVIAYDTEEEAIALANASPFGLAGMVFTRDEAHGLEIAGRIRAGAFGVNYFSLDAGAPFGGVKSSGIGRELGPEGLDAYLEYKSIYVRPKNAG</sequence>
<keyword evidence="2 4" id="KW-0560">Oxidoreductase</keyword>
<feature type="domain" description="Aldehyde dehydrogenase" evidence="5">
    <location>
        <begin position="29"/>
        <end position="480"/>
    </location>
</feature>
<protein>
    <submittedName>
        <fullName evidence="6">Aldehyde dehydrogenase (NAD+)/betaine-aldehyde dehydrogenase</fullName>
    </submittedName>
</protein>
<dbReference type="Proteomes" id="UP000233786">
    <property type="component" value="Unassembled WGS sequence"/>
</dbReference>
<evidence type="ECO:0000256" key="2">
    <source>
        <dbReference type="ARBA" id="ARBA00023002"/>
    </source>
</evidence>
<accession>A0A2N3XXW9</accession>
<dbReference type="STRING" id="994479.GCA_000194155_02260"/>
<gene>
    <name evidence="6" type="ORF">A8926_3183</name>
</gene>
<dbReference type="Pfam" id="PF00171">
    <property type="entry name" value="Aldedh"/>
    <property type="match status" value="1"/>
</dbReference>
<dbReference type="RefSeq" id="WP_010694571.1">
    <property type="nucleotide sequence ID" value="NZ_CP061007.1"/>
</dbReference>
<dbReference type="SUPFAM" id="SSF53720">
    <property type="entry name" value="ALDH-like"/>
    <property type="match status" value="1"/>
</dbReference>
<dbReference type="FunFam" id="3.40.309.10:FF:000012">
    <property type="entry name" value="Betaine aldehyde dehydrogenase"/>
    <property type="match status" value="1"/>
</dbReference>
<comment type="similarity">
    <text evidence="1 4">Belongs to the aldehyde dehydrogenase family.</text>
</comment>
<evidence type="ECO:0000313" key="7">
    <source>
        <dbReference type="Proteomes" id="UP000233786"/>
    </source>
</evidence>
<dbReference type="InterPro" id="IPR015590">
    <property type="entry name" value="Aldehyde_DH_dom"/>
</dbReference>
<dbReference type="Gene3D" id="3.40.309.10">
    <property type="entry name" value="Aldehyde Dehydrogenase, Chain A, domain 2"/>
    <property type="match status" value="1"/>
</dbReference>
<dbReference type="PANTHER" id="PTHR42804:SF1">
    <property type="entry name" value="ALDEHYDE DEHYDROGENASE-RELATED"/>
    <property type="match status" value="1"/>
</dbReference>
<feature type="active site" evidence="3">
    <location>
        <position position="255"/>
    </location>
</feature>
<evidence type="ECO:0000259" key="5">
    <source>
        <dbReference type="Pfam" id="PF00171"/>
    </source>
</evidence>
<evidence type="ECO:0000256" key="4">
    <source>
        <dbReference type="RuleBase" id="RU003345"/>
    </source>
</evidence>
<dbReference type="CDD" id="cd07139">
    <property type="entry name" value="ALDH_AldA-Rv0768"/>
    <property type="match status" value="1"/>
</dbReference>
<dbReference type="Gene3D" id="3.40.605.10">
    <property type="entry name" value="Aldehyde Dehydrogenase, Chain A, domain 1"/>
    <property type="match status" value="1"/>
</dbReference>
<keyword evidence="7" id="KW-1185">Reference proteome</keyword>
<organism evidence="6 7">
    <name type="scientific">Saccharopolyspora spinosa</name>
    <dbReference type="NCBI Taxonomy" id="60894"/>
    <lineage>
        <taxon>Bacteria</taxon>
        <taxon>Bacillati</taxon>
        <taxon>Actinomycetota</taxon>
        <taxon>Actinomycetes</taxon>
        <taxon>Pseudonocardiales</taxon>
        <taxon>Pseudonocardiaceae</taxon>
        <taxon>Saccharopolyspora</taxon>
    </lineage>
</organism>